<dbReference type="InterPro" id="IPR019786">
    <property type="entry name" value="Zinc_finger_PHD-type_CS"/>
</dbReference>
<dbReference type="Proteomes" id="UP000193920">
    <property type="component" value="Unassembled WGS sequence"/>
</dbReference>
<dbReference type="InterPro" id="IPR001965">
    <property type="entry name" value="Znf_PHD"/>
</dbReference>
<gene>
    <name evidence="8" type="ORF">LY90DRAFT_419284</name>
</gene>
<dbReference type="SMART" id="SM00249">
    <property type="entry name" value="PHD"/>
    <property type="match status" value="1"/>
</dbReference>
<dbReference type="GO" id="GO:0048188">
    <property type="term" value="C:Set1C/COMPASS complex"/>
    <property type="evidence" value="ECO:0007669"/>
    <property type="project" value="InterPro"/>
</dbReference>
<dbReference type="GO" id="GO:0045893">
    <property type="term" value="P:positive regulation of DNA-templated transcription"/>
    <property type="evidence" value="ECO:0007669"/>
    <property type="project" value="TreeGrafter"/>
</dbReference>
<comment type="subcellular location">
    <subcellularLocation>
        <location evidence="1">Nucleus</location>
    </subcellularLocation>
</comment>
<feature type="non-terminal residue" evidence="8">
    <location>
        <position position="84"/>
    </location>
</feature>
<dbReference type="STRING" id="1754190.A0A1Y2BY66"/>
<dbReference type="Gene3D" id="3.30.40.10">
    <property type="entry name" value="Zinc/RING finger domain, C3HC4 (zinc finger)"/>
    <property type="match status" value="1"/>
</dbReference>
<name>A0A1Y2BY66_9FUNG</name>
<evidence type="ECO:0000256" key="4">
    <source>
        <dbReference type="ARBA" id="ARBA00022833"/>
    </source>
</evidence>
<sequence length="84" mass="9975">MNNYNNSNNKNNNIIIISNKKKNNRYINRSPTHRKKYYCICQQDYDESKPMIACDNCQEWYHFSCIGLSESRAAEIDKFICPIC</sequence>
<comment type="caution">
    <text evidence="8">The sequence shown here is derived from an EMBL/GenBank/DDBJ whole genome shotgun (WGS) entry which is preliminary data.</text>
</comment>
<organism evidence="8 9">
    <name type="scientific">Neocallimastix californiae</name>
    <dbReference type="NCBI Taxonomy" id="1754190"/>
    <lineage>
        <taxon>Eukaryota</taxon>
        <taxon>Fungi</taxon>
        <taxon>Fungi incertae sedis</taxon>
        <taxon>Chytridiomycota</taxon>
        <taxon>Chytridiomycota incertae sedis</taxon>
        <taxon>Neocallimastigomycetes</taxon>
        <taxon>Neocallimastigales</taxon>
        <taxon>Neocallimastigaceae</taxon>
        <taxon>Neocallimastix</taxon>
    </lineage>
</organism>
<evidence type="ECO:0000313" key="8">
    <source>
        <dbReference type="EMBL" id="ORY39719.1"/>
    </source>
</evidence>
<evidence type="ECO:0000256" key="2">
    <source>
        <dbReference type="ARBA" id="ARBA00022723"/>
    </source>
</evidence>
<accession>A0A1Y2BY66</accession>
<evidence type="ECO:0000256" key="3">
    <source>
        <dbReference type="ARBA" id="ARBA00022771"/>
    </source>
</evidence>
<proteinExistence type="predicted"/>
<dbReference type="InterPro" id="IPR037869">
    <property type="entry name" value="Spp1/CFP1"/>
</dbReference>
<keyword evidence="9" id="KW-1185">Reference proteome</keyword>
<protein>
    <recommendedName>
        <fullName evidence="7">PHD-type domain-containing protein</fullName>
    </recommendedName>
</protein>
<keyword evidence="4" id="KW-0862">Zinc</keyword>
<dbReference type="PANTHER" id="PTHR46174">
    <property type="entry name" value="CXXC-TYPE ZINC FINGER PROTEIN 1"/>
    <property type="match status" value="1"/>
</dbReference>
<dbReference type="PANTHER" id="PTHR46174:SF1">
    <property type="entry name" value="CXXC-TYPE ZINC FINGER PROTEIN 1"/>
    <property type="match status" value="1"/>
</dbReference>
<evidence type="ECO:0000259" key="7">
    <source>
        <dbReference type="PROSITE" id="PS50016"/>
    </source>
</evidence>
<dbReference type="InterPro" id="IPR011011">
    <property type="entry name" value="Znf_FYVE_PHD"/>
</dbReference>
<dbReference type="PROSITE" id="PS50016">
    <property type="entry name" value="ZF_PHD_2"/>
    <property type="match status" value="1"/>
</dbReference>
<evidence type="ECO:0000256" key="1">
    <source>
        <dbReference type="ARBA" id="ARBA00004123"/>
    </source>
</evidence>
<dbReference type="Pfam" id="PF00628">
    <property type="entry name" value="PHD"/>
    <property type="match status" value="1"/>
</dbReference>
<dbReference type="EMBL" id="MCOG01000131">
    <property type="protein sequence ID" value="ORY39719.1"/>
    <property type="molecule type" value="Genomic_DNA"/>
</dbReference>
<reference evidence="8 9" key="1">
    <citation type="submission" date="2016-08" db="EMBL/GenBank/DDBJ databases">
        <title>A Parts List for Fungal Cellulosomes Revealed by Comparative Genomics.</title>
        <authorList>
            <consortium name="DOE Joint Genome Institute"/>
            <person name="Haitjema C.H."/>
            <person name="Gilmore S.P."/>
            <person name="Henske J.K."/>
            <person name="Solomon K.V."/>
            <person name="De Groot R."/>
            <person name="Kuo A."/>
            <person name="Mondo S.J."/>
            <person name="Salamov A.A."/>
            <person name="Labutti K."/>
            <person name="Zhao Z."/>
            <person name="Chiniquy J."/>
            <person name="Barry K."/>
            <person name="Brewer H.M."/>
            <person name="Purvine S.O."/>
            <person name="Wright A.T."/>
            <person name="Boxma B."/>
            <person name="Van Alen T."/>
            <person name="Hackstein J.H."/>
            <person name="Baker S.E."/>
            <person name="Grigoriev I.V."/>
            <person name="O'Malley M.A."/>
        </authorList>
    </citation>
    <scope>NUCLEOTIDE SEQUENCE [LARGE SCALE GENOMIC DNA]</scope>
    <source>
        <strain evidence="8 9">G1</strain>
    </source>
</reference>
<dbReference type="AlphaFoldDB" id="A0A1Y2BY66"/>
<dbReference type="OrthoDB" id="436852at2759"/>
<keyword evidence="2" id="KW-0479">Metal-binding</keyword>
<dbReference type="SUPFAM" id="SSF57903">
    <property type="entry name" value="FYVE/PHD zinc finger"/>
    <property type="match status" value="1"/>
</dbReference>
<evidence type="ECO:0000313" key="9">
    <source>
        <dbReference type="Proteomes" id="UP000193920"/>
    </source>
</evidence>
<dbReference type="GO" id="GO:0008270">
    <property type="term" value="F:zinc ion binding"/>
    <property type="evidence" value="ECO:0007669"/>
    <property type="project" value="UniProtKB-KW"/>
</dbReference>
<dbReference type="PROSITE" id="PS01359">
    <property type="entry name" value="ZF_PHD_1"/>
    <property type="match status" value="1"/>
</dbReference>
<evidence type="ECO:0000256" key="6">
    <source>
        <dbReference type="PROSITE-ProRule" id="PRU00146"/>
    </source>
</evidence>
<keyword evidence="5" id="KW-0539">Nucleus</keyword>
<keyword evidence="3 6" id="KW-0863">Zinc-finger</keyword>
<evidence type="ECO:0000256" key="5">
    <source>
        <dbReference type="ARBA" id="ARBA00023242"/>
    </source>
</evidence>
<feature type="domain" description="PHD-type" evidence="7">
    <location>
        <begin position="36"/>
        <end position="84"/>
    </location>
</feature>
<dbReference type="InterPro" id="IPR013083">
    <property type="entry name" value="Znf_RING/FYVE/PHD"/>
</dbReference>
<dbReference type="InterPro" id="IPR019787">
    <property type="entry name" value="Znf_PHD-finger"/>
</dbReference>